<name>A0A7W9AM54_9SPHN</name>
<organism evidence="2 3">
    <name type="scientific">Sphingomonas yantingensis</name>
    <dbReference type="NCBI Taxonomy" id="1241761"/>
    <lineage>
        <taxon>Bacteria</taxon>
        <taxon>Pseudomonadati</taxon>
        <taxon>Pseudomonadota</taxon>
        <taxon>Alphaproteobacteria</taxon>
        <taxon>Sphingomonadales</taxon>
        <taxon>Sphingomonadaceae</taxon>
        <taxon>Sphingomonas</taxon>
    </lineage>
</organism>
<evidence type="ECO:0000259" key="1">
    <source>
        <dbReference type="Pfam" id="PF03713"/>
    </source>
</evidence>
<accession>A0A7W9AM54</accession>
<dbReference type="PANTHER" id="PTHR36933">
    <property type="entry name" value="SLL0788 PROTEIN"/>
    <property type="match status" value="1"/>
</dbReference>
<feature type="domain" description="DUF305" evidence="1">
    <location>
        <begin position="56"/>
        <end position="131"/>
    </location>
</feature>
<dbReference type="RefSeq" id="WP_343053122.1">
    <property type="nucleotide sequence ID" value="NZ_JACIJJ010000001.1"/>
</dbReference>
<dbReference type="AlphaFoldDB" id="A0A7W9AM54"/>
<reference evidence="2 3" key="1">
    <citation type="submission" date="2020-08" db="EMBL/GenBank/DDBJ databases">
        <title>Genomic Encyclopedia of Type Strains, Phase IV (KMG-IV): sequencing the most valuable type-strain genomes for metagenomic binning, comparative biology and taxonomic classification.</title>
        <authorList>
            <person name="Goeker M."/>
        </authorList>
    </citation>
    <scope>NUCLEOTIDE SEQUENCE [LARGE SCALE GENOMIC DNA]</scope>
    <source>
        <strain evidence="2 3">DSM 27244</strain>
    </source>
</reference>
<evidence type="ECO:0000313" key="3">
    <source>
        <dbReference type="Proteomes" id="UP000557739"/>
    </source>
</evidence>
<keyword evidence="3" id="KW-1185">Reference proteome</keyword>
<dbReference type="PANTHER" id="PTHR36933:SF1">
    <property type="entry name" value="SLL0788 PROTEIN"/>
    <property type="match status" value="1"/>
</dbReference>
<dbReference type="EMBL" id="JACIJJ010000001">
    <property type="protein sequence ID" value="MBB5697010.1"/>
    <property type="molecule type" value="Genomic_DNA"/>
</dbReference>
<dbReference type="Gene3D" id="1.20.1260.10">
    <property type="match status" value="1"/>
</dbReference>
<dbReference type="InterPro" id="IPR005183">
    <property type="entry name" value="DUF305_CopM-like"/>
</dbReference>
<comment type="caution">
    <text evidence="2">The sequence shown here is derived from an EMBL/GenBank/DDBJ whole genome shotgun (WGS) entry which is preliminary data.</text>
</comment>
<gene>
    <name evidence="2" type="ORF">FHR19_000335</name>
</gene>
<dbReference type="InterPro" id="IPR012347">
    <property type="entry name" value="Ferritin-like"/>
</dbReference>
<dbReference type="Proteomes" id="UP000557739">
    <property type="component" value="Unassembled WGS sequence"/>
</dbReference>
<sequence length="151" mass="16415">MAEADRMTWVYVEPDARIARVRPYGVADIVRIPLKTALAAAALVSGTALAQTSDFATVMAGAMQRMHQAMAVPSTGDPDRDFAAMMIPHHQGAIDMAEAELRFGKDERLRRMAQGIIVEQRQEIAVMQAILNEKGGAPAAPQTHHSEGTHR</sequence>
<evidence type="ECO:0000313" key="2">
    <source>
        <dbReference type="EMBL" id="MBB5697010.1"/>
    </source>
</evidence>
<protein>
    <recommendedName>
        <fullName evidence="1">DUF305 domain-containing protein</fullName>
    </recommendedName>
</protein>
<dbReference type="Pfam" id="PF03713">
    <property type="entry name" value="DUF305"/>
    <property type="match status" value="1"/>
</dbReference>
<proteinExistence type="predicted"/>